<evidence type="ECO:0000256" key="4">
    <source>
        <dbReference type="RuleBase" id="RU003719"/>
    </source>
</evidence>
<reference evidence="7" key="1">
    <citation type="submission" date="2020-07" db="EMBL/GenBank/DDBJ databases">
        <title>Huge and variable diversity of episymbiotic CPR bacteria and DPANN archaea in groundwater ecosystems.</title>
        <authorList>
            <person name="He C.Y."/>
            <person name="Keren R."/>
            <person name="Whittaker M."/>
            <person name="Farag I.F."/>
            <person name="Doudna J."/>
            <person name="Cate J.H.D."/>
            <person name="Banfield J.F."/>
        </authorList>
    </citation>
    <scope>NUCLEOTIDE SEQUENCE</scope>
    <source>
        <strain evidence="7">NC_groundwater_1586_Pr3_B-0.1um_66_15</strain>
    </source>
</reference>
<dbReference type="Gene3D" id="3.40.50.720">
    <property type="entry name" value="NAD(P)-binding Rossmann-like Domain"/>
    <property type="match status" value="2"/>
</dbReference>
<feature type="domain" description="D-isomer specific 2-hydroxyacid dehydrogenase catalytic" evidence="5">
    <location>
        <begin position="47"/>
        <end position="348"/>
    </location>
</feature>
<dbReference type="Proteomes" id="UP000782610">
    <property type="component" value="Unassembled WGS sequence"/>
</dbReference>
<evidence type="ECO:0000259" key="5">
    <source>
        <dbReference type="Pfam" id="PF00389"/>
    </source>
</evidence>
<organism evidence="7 8">
    <name type="scientific">Devosia nanyangense</name>
    <dbReference type="NCBI Taxonomy" id="1228055"/>
    <lineage>
        <taxon>Bacteria</taxon>
        <taxon>Pseudomonadati</taxon>
        <taxon>Pseudomonadota</taxon>
        <taxon>Alphaproteobacteria</taxon>
        <taxon>Hyphomicrobiales</taxon>
        <taxon>Devosiaceae</taxon>
        <taxon>Devosia</taxon>
    </lineage>
</organism>
<evidence type="ECO:0000256" key="1">
    <source>
        <dbReference type="ARBA" id="ARBA00005854"/>
    </source>
</evidence>
<dbReference type="GO" id="GO:0003714">
    <property type="term" value="F:transcription corepressor activity"/>
    <property type="evidence" value="ECO:0007669"/>
    <property type="project" value="InterPro"/>
</dbReference>
<dbReference type="InterPro" id="IPR006140">
    <property type="entry name" value="D-isomer_DH_NAD-bd"/>
</dbReference>
<protein>
    <submittedName>
        <fullName evidence="7">C-terminal binding protein</fullName>
    </submittedName>
</protein>
<evidence type="ECO:0000259" key="6">
    <source>
        <dbReference type="Pfam" id="PF02826"/>
    </source>
</evidence>
<dbReference type="GO" id="GO:0047545">
    <property type="term" value="F:(S)-2-hydroxyglutarate dehydrogenase activity"/>
    <property type="evidence" value="ECO:0007669"/>
    <property type="project" value="UniProtKB-ARBA"/>
</dbReference>
<evidence type="ECO:0000256" key="2">
    <source>
        <dbReference type="ARBA" id="ARBA00023002"/>
    </source>
</evidence>
<comment type="similarity">
    <text evidence="1 4">Belongs to the D-isomer specific 2-hydroxyacid dehydrogenase family.</text>
</comment>
<dbReference type="GO" id="GO:0006564">
    <property type="term" value="P:L-serine biosynthetic process"/>
    <property type="evidence" value="ECO:0007669"/>
    <property type="project" value="UniProtKB-ARBA"/>
</dbReference>
<dbReference type="AlphaFoldDB" id="A0A933L2W1"/>
<dbReference type="PANTHER" id="PTHR43761">
    <property type="entry name" value="D-ISOMER SPECIFIC 2-HYDROXYACID DEHYDROGENASE FAMILY PROTEIN (AFU_ORTHOLOGUE AFUA_1G13630)"/>
    <property type="match status" value="1"/>
</dbReference>
<gene>
    <name evidence="7" type="ORF">HY834_05910</name>
</gene>
<dbReference type="PANTHER" id="PTHR43761:SF1">
    <property type="entry name" value="D-ISOMER SPECIFIC 2-HYDROXYACID DEHYDROGENASE CATALYTIC DOMAIN-CONTAINING PROTEIN-RELATED"/>
    <property type="match status" value="1"/>
</dbReference>
<dbReference type="PROSITE" id="PS00670">
    <property type="entry name" value="D_2_HYDROXYACID_DH_2"/>
    <property type="match status" value="1"/>
</dbReference>
<dbReference type="InterPro" id="IPR036291">
    <property type="entry name" value="NAD(P)-bd_dom_sf"/>
</dbReference>
<comment type="caution">
    <text evidence="7">The sequence shown here is derived from an EMBL/GenBank/DDBJ whole genome shotgun (WGS) entry which is preliminary data.</text>
</comment>
<accession>A0A933L2W1</accession>
<dbReference type="GO" id="GO:0004617">
    <property type="term" value="F:phosphoglycerate dehydrogenase activity"/>
    <property type="evidence" value="ECO:0007669"/>
    <property type="project" value="UniProtKB-ARBA"/>
</dbReference>
<feature type="domain" description="D-isomer specific 2-hydroxyacid dehydrogenase NAD-binding" evidence="6">
    <location>
        <begin position="126"/>
        <end position="316"/>
    </location>
</feature>
<dbReference type="FunFam" id="3.40.50.720:FF:000041">
    <property type="entry name" value="D-3-phosphoglycerate dehydrogenase"/>
    <property type="match status" value="1"/>
</dbReference>
<dbReference type="InterPro" id="IPR043322">
    <property type="entry name" value="CtBP"/>
</dbReference>
<dbReference type="InterPro" id="IPR050418">
    <property type="entry name" value="D-iso_2-hydroxyacid_DH_PdxB"/>
</dbReference>
<dbReference type="Pfam" id="PF00389">
    <property type="entry name" value="2-Hacid_dh"/>
    <property type="match status" value="1"/>
</dbReference>
<sequence length="357" mass="38771">MVAHLDHQDLEDRPMARFRLLTPDAQYPDDALIERRTAGPDVDWDIFRERDPARLGAAALAACDAMVVWHEMQVDAALLDRLERCRIVVRAGVGFDHIDLEAAAARGIPVCNTPDYGTSEVADHAIALTLALRRGIVSYHQHLVASPQQGFDYTLAPLVSRLRGRTFGIIGLGRIGTATALRAKAFGMQVVAYDPLVSRGTEIAVGVDRRDSLEELLEMSDVVSLHCPLTPETRGMIDARTLRHMRRDAILINTARGAFVDSDAVLAALRARTIAGAGLDVFPSEPPQIGDALAEAYRTRLGGLAGDRLILTPHAAWSSPESVADARRLAVETAMLYLREGKLRNLVNVLAAVGRGA</sequence>
<keyword evidence="2 4" id="KW-0560">Oxidoreductase</keyword>
<dbReference type="GO" id="GO:0051287">
    <property type="term" value="F:NAD binding"/>
    <property type="evidence" value="ECO:0007669"/>
    <property type="project" value="InterPro"/>
</dbReference>
<dbReference type="SUPFAM" id="SSF52283">
    <property type="entry name" value="Formate/glycerate dehydrogenase catalytic domain-like"/>
    <property type="match status" value="1"/>
</dbReference>
<dbReference type="SUPFAM" id="SSF51735">
    <property type="entry name" value="NAD(P)-binding Rossmann-fold domains"/>
    <property type="match status" value="1"/>
</dbReference>
<name>A0A933L2W1_9HYPH</name>
<dbReference type="Pfam" id="PF02826">
    <property type="entry name" value="2-Hacid_dh_C"/>
    <property type="match status" value="1"/>
</dbReference>
<dbReference type="EMBL" id="JACRAF010000018">
    <property type="protein sequence ID" value="MBI4921265.1"/>
    <property type="molecule type" value="Genomic_DNA"/>
</dbReference>
<dbReference type="InterPro" id="IPR006139">
    <property type="entry name" value="D-isomer_2_OHA_DH_cat_dom"/>
</dbReference>
<evidence type="ECO:0000256" key="3">
    <source>
        <dbReference type="ARBA" id="ARBA00023027"/>
    </source>
</evidence>
<proteinExistence type="inferred from homology"/>
<dbReference type="InterPro" id="IPR029753">
    <property type="entry name" value="D-isomer_DH_CS"/>
</dbReference>
<evidence type="ECO:0000313" key="8">
    <source>
        <dbReference type="Proteomes" id="UP000782610"/>
    </source>
</evidence>
<keyword evidence="3" id="KW-0520">NAD</keyword>
<dbReference type="CDD" id="cd05299">
    <property type="entry name" value="CtBP_dh"/>
    <property type="match status" value="1"/>
</dbReference>
<evidence type="ECO:0000313" key="7">
    <source>
        <dbReference type="EMBL" id="MBI4921265.1"/>
    </source>
</evidence>